<evidence type="ECO:0008006" key="7">
    <source>
        <dbReference type="Google" id="ProtNLM"/>
    </source>
</evidence>
<evidence type="ECO:0000313" key="5">
    <source>
        <dbReference type="EMBL" id="RAL23439.1"/>
    </source>
</evidence>
<sequence length="222" mass="24067">MRRWIISVIAAIILLVAVGGGVYYYNQQSQFVTTDNAQVKVDMVPITAQAIGKLKEWPVHLGDKVEKDGVLGTEEIRATSIPGQLPEVTDIPQIKDIISPISGVVLQTNVLPGQIVTPGTPIAMVADLSQAYVIAYIDENEIDDISLNKDVDIMLDAYPDQTFKGKVSEIGKTAGNALAGSGLITNKQDKKEVQRVPVKITFDDFDGEQIKVGLNATVKIHK</sequence>
<dbReference type="OrthoDB" id="9811754at2"/>
<dbReference type="SUPFAM" id="SSF51230">
    <property type="entry name" value="Single hybrid motif"/>
    <property type="match status" value="1"/>
</dbReference>
<name>A0A364K3N3_9BACL</name>
<dbReference type="GO" id="GO:0055085">
    <property type="term" value="P:transmembrane transport"/>
    <property type="evidence" value="ECO:0007669"/>
    <property type="project" value="InterPro"/>
</dbReference>
<dbReference type="AlphaFoldDB" id="A0A364K3N3"/>
<dbReference type="Gene3D" id="2.40.50.100">
    <property type="match status" value="1"/>
</dbReference>
<organism evidence="5 6">
    <name type="scientific">Thermoflavimicrobium daqui</name>
    <dbReference type="NCBI Taxonomy" id="2137476"/>
    <lineage>
        <taxon>Bacteria</taxon>
        <taxon>Bacillati</taxon>
        <taxon>Bacillota</taxon>
        <taxon>Bacilli</taxon>
        <taxon>Bacillales</taxon>
        <taxon>Thermoactinomycetaceae</taxon>
        <taxon>Thermoflavimicrobium</taxon>
    </lineage>
</organism>
<dbReference type="InterPro" id="IPR058636">
    <property type="entry name" value="Beta-barrel_YknX"/>
</dbReference>
<evidence type="ECO:0000259" key="3">
    <source>
        <dbReference type="Pfam" id="PF25917"/>
    </source>
</evidence>
<dbReference type="Pfam" id="PF25990">
    <property type="entry name" value="Beta-barrel_YknX"/>
    <property type="match status" value="1"/>
</dbReference>
<dbReference type="Pfam" id="PF25917">
    <property type="entry name" value="BSH_RND"/>
    <property type="match status" value="1"/>
</dbReference>
<evidence type="ECO:0000259" key="4">
    <source>
        <dbReference type="Pfam" id="PF25990"/>
    </source>
</evidence>
<keyword evidence="6" id="KW-1185">Reference proteome</keyword>
<dbReference type="Proteomes" id="UP000251213">
    <property type="component" value="Unassembled WGS sequence"/>
</dbReference>
<gene>
    <name evidence="5" type="ORF">DL897_12210</name>
</gene>
<reference evidence="5 6" key="2">
    <citation type="submission" date="2018-06" db="EMBL/GenBank/DDBJ databases">
        <authorList>
            <person name="Zhirakovskaya E."/>
        </authorList>
    </citation>
    <scope>NUCLEOTIDE SEQUENCE [LARGE SCALE GENOMIC DNA]</scope>
    <source>
        <strain evidence="5 6">FBKL4.011</strain>
    </source>
</reference>
<dbReference type="RefSeq" id="WP_113659422.1">
    <property type="nucleotide sequence ID" value="NZ_KZ845668.1"/>
</dbReference>
<dbReference type="InterPro" id="IPR050465">
    <property type="entry name" value="UPF0194_transport"/>
</dbReference>
<dbReference type="InterPro" id="IPR011053">
    <property type="entry name" value="Single_hybrid_motif"/>
</dbReference>
<proteinExistence type="predicted"/>
<dbReference type="EMBL" id="QJKK01000006">
    <property type="protein sequence ID" value="RAL23439.1"/>
    <property type="molecule type" value="Genomic_DNA"/>
</dbReference>
<dbReference type="GO" id="GO:0030313">
    <property type="term" value="C:cell envelope"/>
    <property type="evidence" value="ECO:0007669"/>
    <property type="project" value="UniProtKB-SubCell"/>
</dbReference>
<keyword evidence="2" id="KW-0175">Coiled coil</keyword>
<feature type="domain" description="YknX-like beta-barrel" evidence="4">
    <location>
        <begin position="133"/>
        <end position="220"/>
    </location>
</feature>
<evidence type="ECO:0000313" key="6">
    <source>
        <dbReference type="Proteomes" id="UP000251213"/>
    </source>
</evidence>
<protein>
    <recommendedName>
        <fullName evidence="7">HlyD family secretion protein</fullName>
    </recommendedName>
</protein>
<dbReference type="Gene3D" id="2.40.30.170">
    <property type="match status" value="1"/>
</dbReference>
<comment type="caution">
    <text evidence="5">The sequence shown here is derived from an EMBL/GenBank/DDBJ whole genome shotgun (WGS) entry which is preliminary data.</text>
</comment>
<dbReference type="PANTHER" id="PTHR32347">
    <property type="entry name" value="EFFLUX SYSTEM COMPONENT YKNX-RELATED"/>
    <property type="match status" value="1"/>
</dbReference>
<comment type="subcellular location">
    <subcellularLocation>
        <location evidence="1">Cell envelope</location>
    </subcellularLocation>
</comment>
<evidence type="ECO:0000256" key="1">
    <source>
        <dbReference type="ARBA" id="ARBA00004196"/>
    </source>
</evidence>
<dbReference type="InterPro" id="IPR058625">
    <property type="entry name" value="MdtA-like_BSH"/>
</dbReference>
<accession>A0A364K3N3</accession>
<feature type="domain" description="Multidrug resistance protein MdtA-like barrel-sandwich hybrid" evidence="3">
    <location>
        <begin position="43"/>
        <end position="126"/>
    </location>
</feature>
<evidence type="ECO:0000256" key="2">
    <source>
        <dbReference type="ARBA" id="ARBA00023054"/>
    </source>
</evidence>
<reference evidence="5 6" key="1">
    <citation type="submission" date="2018-06" db="EMBL/GenBank/DDBJ databases">
        <title>Thermoflavimicrobium daqus sp. nov., a thermophilic microbe isolated from Moutai-flavour Daqu.</title>
        <authorList>
            <person name="Wang X."/>
            <person name="Zhou H."/>
        </authorList>
    </citation>
    <scope>NUCLEOTIDE SEQUENCE [LARGE SCALE GENOMIC DNA]</scope>
    <source>
        <strain evidence="5 6">FBKL4.011</strain>
    </source>
</reference>